<protein>
    <submittedName>
        <fullName evidence="1">Uncharacterized protein</fullName>
    </submittedName>
</protein>
<proteinExistence type="predicted"/>
<organism evidence="1">
    <name type="scientific">uncultured marine virus</name>
    <dbReference type="NCBI Taxonomy" id="186617"/>
    <lineage>
        <taxon>Viruses</taxon>
        <taxon>environmental samples</taxon>
    </lineage>
</organism>
<evidence type="ECO:0000313" key="1">
    <source>
        <dbReference type="EMBL" id="AKH48700.1"/>
    </source>
</evidence>
<name>A0A0F7L9V5_9VIRU</name>
<accession>A0A0F7L9V5</accession>
<reference evidence="1" key="1">
    <citation type="journal article" date="2015" name="Front. Microbiol.">
        <title>Combining genomic sequencing methods to explore viral diversity and reveal potential virus-host interactions.</title>
        <authorList>
            <person name="Chow C.E."/>
            <person name="Winget D.M."/>
            <person name="White R.A.III."/>
            <person name="Hallam S.J."/>
            <person name="Suttle C.A."/>
        </authorList>
    </citation>
    <scope>NUCLEOTIDE SEQUENCE</scope>
    <source>
        <strain evidence="1">Oxic3_2</strain>
    </source>
</reference>
<dbReference type="EMBL" id="KR029608">
    <property type="protein sequence ID" value="AKH48700.1"/>
    <property type="molecule type" value="Genomic_DNA"/>
</dbReference>
<reference evidence="1" key="2">
    <citation type="submission" date="2015-03" db="EMBL/GenBank/DDBJ databases">
        <authorList>
            <person name="Chow C.-E.T."/>
            <person name="Winget D.M."/>
            <person name="White R.A.III."/>
            <person name="Hallam S.J."/>
            <person name="Suttle C.A."/>
        </authorList>
    </citation>
    <scope>NUCLEOTIDE SEQUENCE</scope>
    <source>
        <strain evidence="1">Oxic3_2</strain>
    </source>
</reference>
<sequence>MDHSFVVSHRLLSYFLGLDLFYLHPLLEYCLLVLQLTQHLVQILVHHFLCH</sequence>